<dbReference type="GO" id="GO:0003887">
    <property type="term" value="F:DNA-directed DNA polymerase activity"/>
    <property type="evidence" value="ECO:0007669"/>
    <property type="project" value="UniProtKB-KW"/>
</dbReference>
<name>A0A4V2WSG4_9FIRM</name>
<dbReference type="EMBL" id="SMMX01000008">
    <property type="protein sequence ID" value="TDA21510.1"/>
    <property type="molecule type" value="Genomic_DNA"/>
</dbReference>
<comment type="catalytic activity">
    <reaction evidence="8">
        <text>DNA(n) + a 2'-deoxyribonucleoside 5'-triphosphate = DNA(n+1) + diphosphate</text>
        <dbReference type="Rhea" id="RHEA:22508"/>
        <dbReference type="Rhea" id="RHEA-COMP:17339"/>
        <dbReference type="Rhea" id="RHEA-COMP:17340"/>
        <dbReference type="ChEBI" id="CHEBI:33019"/>
        <dbReference type="ChEBI" id="CHEBI:61560"/>
        <dbReference type="ChEBI" id="CHEBI:173112"/>
        <dbReference type="EC" id="2.7.7.7"/>
    </reaction>
</comment>
<dbReference type="InterPro" id="IPR008921">
    <property type="entry name" value="DNA_pol3_clamp-load_cplx_C"/>
</dbReference>
<evidence type="ECO:0000313" key="12">
    <source>
        <dbReference type="Proteomes" id="UP000295710"/>
    </source>
</evidence>
<evidence type="ECO:0000256" key="1">
    <source>
        <dbReference type="ARBA" id="ARBA00012417"/>
    </source>
</evidence>
<dbReference type="InterPro" id="IPR027417">
    <property type="entry name" value="P-loop_NTPase"/>
</dbReference>
<dbReference type="EC" id="2.7.7.7" evidence="1"/>
<dbReference type="GO" id="GO:0009360">
    <property type="term" value="C:DNA polymerase III complex"/>
    <property type="evidence" value="ECO:0007669"/>
    <property type="project" value="InterPro"/>
</dbReference>
<organism evidence="11 12">
    <name type="scientific">Extibacter muris</name>
    <dbReference type="NCBI Taxonomy" id="1796622"/>
    <lineage>
        <taxon>Bacteria</taxon>
        <taxon>Bacillati</taxon>
        <taxon>Bacillota</taxon>
        <taxon>Clostridia</taxon>
        <taxon>Lachnospirales</taxon>
        <taxon>Lachnospiraceae</taxon>
        <taxon>Extibacter</taxon>
    </lineage>
</organism>
<dbReference type="InterPro" id="IPR005790">
    <property type="entry name" value="DNA_polIII_delta"/>
</dbReference>
<evidence type="ECO:0000256" key="7">
    <source>
        <dbReference type="ARBA" id="ARBA00034754"/>
    </source>
</evidence>
<keyword evidence="5" id="KW-0235">DNA replication</keyword>
<dbReference type="InterPro" id="IPR048466">
    <property type="entry name" value="DNA_pol3_delta-like_C"/>
</dbReference>
<proteinExistence type="inferred from homology"/>
<dbReference type="Gene3D" id="3.40.50.300">
    <property type="entry name" value="P-loop containing nucleotide triphosphate hydrolases"/>
    <property type="match status" value="1"/>
</dbReference>
<evidence type="ECO:0000256" key="6">
    <source>
        <dbReference type="ARBA" id="ARBA00022932"/>
    </source>
</evidence>
<dbReference type="NCBIfam" id="TIGR01128">
    <property type="entry name" value="holA"/>
    <property type="match status" value="1"/>
</dbReference>
<dbReference type="SUPFAM" id="SSF52540">
    <property type="entry name" value="P-loop containing nucleoside triphosphate hydrolases"/>
    <property type="match status" value="1"/>
</dbReference>
<comment type="similarity">
    <text evidence="7">Belongs to the DNA polymerase HolA subunit family.</text>
</comment>
<evidence type="ECO:0000313" key="11">
    <source>
        <dbReference type="EMBL" id="TDA21510.1"/>
    </source>
</evidence>
<dbReference type="Pfam" id="PF21694">
    <property type="entry name" value="DNA_pol3_delta_C"/>
    <property type="match status" value="1"/>
</dbReference>
<protein>
    <recommendedName>
        <fullName evidence="2">DNA polymerase III subunit delta</fullName>
        <ecNumber evidence="1">2.7.7.7</ecNumber>
    </recommendedName>
</protein>
<evidence type="ECO:0000259" key="10">
    <source>
        <dbReference type="Pfam" id="PF21694"/>
    </source>
</evidence>
<evidence type="ECO:0000256" key="2">
    <source>
        <dbReference type="ARBA" id="ARBA00017703"/>
    </source>
</evidence>
<dbReference type="Proteomes" id="UP000295710">
    <property type="component" value="Unassembled WGS sequence"/>
</dbReference>
<sequence length="326" mass="37425">MKSLNEDIRTGQLKQVYLLYGEEAYLKKQYKDKLTRAMLPDGDTVNYAYYEGKGIHISELIDLAETMPFFAERRLIVVENSGFFKNAAPELADYIKAMPETACFLFIESETDKRSRMFKAVKDKGRAVEMGRQDEKTLILWVGGSVKREGKQIKESTVRYLISKTGTDMENLDRELEKLFCYAIDRDEITAADIDAVCTTQITKKIFDMVEAVAAKQQKKALDYYYDLLALKEPPMRILYLLSRQFKLLYEVKDLQRRGFDKAQIAKTAGLHPFVAGKYISQCRTFAGQELKRIMEDAADTEEMVKTGRLNDVMSVELFIVKYSAA</sequence>
<evidence type="ECO:0000256" key="5">
    <source>
        <dbReference type="ARBA" id="ARBA00022705"/>
    </source>
</evidence>
<keyword evidence="6" id="KW-0239">DNA-directed DNA polymerase</keyword>
<reference evidence="11 12" key="1">
    <citation type="journal article" date="2016" name="Nat. Microbiol.">
        <title>The Mouse Intestinal Bacterial Collection (miBC) provides host-specific insight into cultured diversity and functional potential of the gut microbiota.</title>
        <authorList>
            <person name="Lagkouvardos I."/>
            <person name="Pukall R."/>
            <person name="Abt B."/>
            <person name="Foesel B.U."/>
            <person name="Meier-Kolthoff J.P."/>
            <person name="Kumar N."/>
            <person name="Bresciani A."/>
            <person name="Martinez I."/>
            <person name="Just S."/>
            <person name="Ziegler C."/>
            <person name="Brugiroux S."/>
            <person name="Garzetti D."/>
            <person name="Wenning M."/>
            <person name="Bui T.P."/>
            <person name="Wang J."/>
            <person name="Hugenholtz F."/>
            <person name="Plugge C.M."/>
            <person name="Peterson D.A."/>
            <person name="Hornef M.W."/>
            <person name="Baines J.F."/>
            <person name="Smidt H."/>
            <person name="Walter J."/>
            <person name="Kristiansen K."/>
            <person name="Nielsen H.B."/>
            <person name="Haller D."/>
            <person name="Overmann J."/>
            <person name="Stecher B."/>
            <person name="Clavel T."/>
        </authorList>
    </citation>
    <scope>NUCLEOTIDE SEQUENCE [LARGE SCALE GENOMIC DNA]</scope>
    <source>
        <strain evidence="11 12">DSM 28560</strain>
    </source>
</reference>
<accession>A0A4V2WSG4</accession>
<dbReference type="PANTHER" id="PTHR34388">
    <property type="entry name" value="DNA POLYMERASE III SUBUNIT DELTA"/>
    <property type="match status" value="1"/>
</dbReference>
<keyword evidence="4 11" id="KW-0548">Nucleotidyltransferase</keyword>
<gene>
    <name evidence="11" type="primary">holA</name>
    <name evidence="11" type="ORF">E1963_10925</name>
</gene>
<evidence type="ECO:0000256" key="4">
    <source>
        <dbReference type="ARBA" id="ARBA00022695"/>
    </source>
</evidence>
<dbReference type="GO" id="GO:0003677">
    <property type="term" value="F:DNA binding"/>
    <property type="evidence" value="ECO:0007669"/>
    <property type="project" value="InterPro"/>
</dbReference>
<evidence type="ECO:0000256" key="3">
    <source>
        <dbReference type="ARBA" id="ARBA00022679"/>
    </source>
</evidence>
<dbReference type="Gene3D" id="1.10.8.60">
    <property type="match status" value="1"/>
</dbReference>
<dbReference type="RefSeq" id="WP_132277903.1">
    <property type="nucleotide sequence ID" value="NZ_JAOBST010000004.1"/>
</dbReference>
<keyword evidence="12" id="KW-1185">Reference proteome</keyword>
<evidence type="ECO:0000259" key="9">
    <source>
        <dbReference type="Pfam" id="PF06144"/>
    </source>
</evidence>
<keyword evidence="3 11" id="KW-0808">Transferase</keyword>
<feature type="domain" description="DNA polymerase III delta subunit-like C-terminal" evidence="10">
    <location>
        <begin position="204"/>
        <end position="323"/>
    </location>
</feature>
<evidence type="ECO:0000256" key="8">
    <source>
        <dbReference type="ARBA" id="ARBA00049244"/>
    </source>
</evidence>
<feature type="domain" description="DNA polymerase III delta N-terminal" evidence="9">
    <location>
        <begin position="17"/>
        <end position="129"/>
    </location>
</feature>
<dbReference type="PANTHER" id="PTHR34388:SF1">
    <property type="entry name" value="DNA POLYMERASE III SUBUNIT DELTA"/>
    <property type="match status" value="1"/>
</dbReference>
<dbReference type="Pfam" id="PF06144">
    <property type="entry name" value="DNA_pol3_delta"/>
    <property type="match status" value="1"/>
</dbReference>
<dbReference type="SUPFAM" id="SSF48019">
    <property type="entry name" value="post-AAA+ oligomerization domain-like"/>
    <property type="match status" value="1"/>
</dbReference>
<comment type="caution">
    <text evidence="11">The sequence shown here is derived from an EMBL/GenBank/DDBJ whole genome shotgun (WGS) entry which is preliminary data.</text>
</comment>
<dbReference type="InterPro" id="IPR010372">
    <property type="entry name" value="DNA_pol3_delta_N"/>
</dbReference>
<dbReference type="GO" id="GO:0006261">
    <property type="term" value="P:DNA-templated DNA replication"/>
    <property type="evidence" value="ECO:0007669"/>
    <property type="project" value="TreeGrafter"/>
</dbReference>
<dbReference type="Gene3D" id="1.20.272.10">
    <property type="match status" value="1"/>
</dbReference>
<dbReference type="AlphaFoldDB" id="A0A4V2WSG4"/>